<dbReference type="VEuPathDB" id="VectorBase:PHUM194380"/>
<dbReference type="OMA" id="PNFATHE"/>
<dbReference type="CTD" id="8240290"/>
<feature type="region of interest" description="Disordered" evidence="12">
    <location>
        <begin position="503"/>
        <end position="542"/>
    </location>
</feature>
<organism>
    <name type="scientific">Pediculus humanus subsp. corporis</name>
    <name type="common">Body louse</name>
    <dbReference type="NCBI Taxonomy" id="121224"/>
    <lineage>
        <taxon>Eukaryota</taxon>
        <taxon>Metazoa</taxon>
        <taxon>Ecdysozoa</taxon>
        <taxon>Arthropoda</taxon>
        <taxon>Hexapoda</taxon>
        <taxon>Insecta</taxon>
        <taxon>Pterygota</taxon>
        <taxon>Neoptera</taxon>
        <taxon>Paraneoptera</taxon>
        <taxon>Psocodea</taxon>
        <taxon>Troctomorpha</taxon>
        <taxon>Phthiraptera</taxon>
        <taxon>Anoplura</taxon>
        <taxon>Pediculidae</taxon>
        <taxon>Pediculus</taxon>
    </lineage>
</organism>
<keyword evidence="6 11" id="KW-0812">Transmembrane</keyword>
<dbReference type="RefSeq" id="XP_002425368.1">
    <property type="nucleotide sequence ID" value="XM_002425323.1"/>
</dbReference>
<evidence type="ECO:0000313" key="15">
    <source>
        <dbReference type="Proteomes" id="UP000009046"/>
    </source>
</evidence>
<keyword evidence="4 11" id="KW-0328">Glycosyltransferase</keyword>
<dbReference type="InParanoid" id="E0VGX4"/>
<name>E0VGX4_PEDHC</name>
<evidence type="ECO:0000256" key="9">
    <source>
        <dbReference type="ARBA" id="ARBA00023136"/>
    </source>
</evidence>
<feature type="transmembrane region" description="Helical" evidence="11">
    <location>
        <begin position="284"/>
        <end position="305"/>
    </location>
</feature>
<accession>E0VGX4</accession>
<evidence type="ECO:0000256" key="10">
    <source>
        <dbReference type="ARBA" id="ARBA00038466"/>
    </source>
</evidence>
<evidence type="ECO:0000313" key="14">
    <source>
        <dbReference type="EnsemblMetazoa" id="PHUM194380-PA"/>
    </source>
</evidence>
<reference evidence="13" key="2">
    <citation type="submission" date="2007-04" db="EMBL/GenBank/DDBJ databases">
        <title>The genome of the human body louse.</title>
        <authorList>
            <consortium name="The Human Body Louse Genome Consortium"/>
            <person name="Kirkness E."/>
            <person name="Walenz B."/>
            <person name="Hass B."/>
            <person name="Bruggner R."/>
            <person name="Strausberg R."/>
        </authorList>
    </citation>
    <scope>NUCLEOTIDE SEQUENCE</scope>
    <source>
        <strain evidence="13">USDA</strain>
    </source>
</reference>
<feature type="transmembrane region" description="Helical" evidence="11">
    <location>
        <begin position="550"/>
        <end position="569"/>
    </location>
</feature>
<dbReference type="AlphaFoldDB" id="E0VGX4"/>
<evidence type="ECO:0000256" key="4">
    <source>
        <dbReference type="ARBA" id="ARBA00022676"/>
    </source>
</evidence>
<dbReference type="HOGENOM" id="CLU_022957_1_0_1"/>
<dbReference type="EMBL" id="DS235152">
    <property type="protein sequence ID" value="EEB12630.1"/>
    <property type="molecule type" value="Genomic_DNA"/>
</dbReference>
<evidence type="ECO:0000256" key="1">
    <source>
        <dbReference type="ARBA" id="ARBA00004477"/>
    </source>
</evidence>
<dbReference type="GO" id="GO:0000026">
    <property type="term" value="F:alpha-1,2-mannosyltransferase activity"/>
    <property type="evidence" value="ECO:0007669"/>
    <property type="project" value="TreeGrafter"/>
</dbReference>
<reference evidence="14" key="3">
    <citation type="submission" date="2020-05" db="UniProtKB">
        <authorList>
            <consortium name="EnsemblMetazoa"/>
        </authorList>
    </citation>
    <scope>IDENTIFICATION</scope>
    <source>
        <strain evidence="14">USDA</strain>
    </source>
</reference>
<dbReference type="PANTHER" id="PTHR22760">
    <property type="entry name" value="GLYCOSYLTRANSFERASE"/>
    <property type="match status" value="1"/>
</dbReference>
<keyword evidence="15" id="KW-1185">Reference proteome</keyword>
<keyword evidence="3" id="KW-0337">GPI-anchor biosynthesis</keyword>
<dbReference type="InterPro" id="IPR005599">
    <property type="entry name" value="GPI_mannosylTrfase"/>
</dbReference>
<keyword evidence="9 11" id="KW-0472">Membrane</keyword>
<gene>
    <name evidence="14" type="primary">8240290</name>
    <name evidence="13" type="ORF">Phum_PHUM194380</name>
</gene>
<dbReference type="OrthoDB" id="10066429at2759"/>
<comment type="pathway">
    <text evidence="2">Glycolipid biosynthesis; glycosylphosphatidylinositol-anchor biosynthesis.</text>
</comment>
<evidence type="ECO:0000256" key="8">
    <source>
        <dbReference type="ARBA" id="ARBA00022989"/>
    </source>
</evidence>
<evidence type="ECO:0000256" key="2">
    <source>
        <dbReference type="ARBA" id="ARBA00004687"/>
    </source>
</evidence>
<dbReference type="STRING" id="121224.E0VGX4"/>
<keyword evidence="8 11" id="KW-1133">Transmembrane helix</keyword>
<dbReference type="FunCoup" id="E0VGX4">
    <property type="interactions" value="132"/>
</dbReference>
<evidence type="ECO:0000256" key="11">
    <source>
        <dbReference type="RuleBase" id="RU363075"/>
    </source>
</evidence>
<dbReference type="GO" id="GO:0006506">
    <property type="term" value="P:GPI anchor biosynthetic process"/>
    <property type="evidence" value="ECO:0007669"/>
    <property type="project" value="UniProtKB-KW"/>
</dbReference>
<evidence type="ECO:0000256" key="5">
    <source>
        <dbReference type="ARBA" id="ARBA00022679"/>
    </source>
</evidence>
<evidence type="ECO:0000256" key="6">
    <source>
        <dbReference type="ARBA" id="ARBA00022692"/>
    </source>
</evidence>
<keyword evidence="7 11" id="KW-0256">Endoplasmic reticulum</keyword>
<comment type="subcellular location">
    <subcellularLocation>
        <location evidence="1 11">Endoplasmic reticulum membrane</location>
        <topology evidence="1 11">Multi-pass membrane protein</topology>
    </subcellularLocation>
</comment>
<dbReference type="EC" id="2.4.1.-" evidence="11"/>
<dbReference type="GO" id="GO:0005789">
    <property type="term" value="C:endoplasmic reticulum membrane"/>
    <property type="evidence" value="ECO:0007669"/>
    <property type="project" value="UniProtKB-SubCell"/>
</dbReference>
<feature type="transmembrane region" description="Helical" evidence="11">
    <location>
        <begin position="242"/>
        <end position="263"/>
    </location>
</feature>
<dbReference type="GeneID" id="8240290"/>
<reference evidence="13" key="1">
    <citation type="submission" date="2007-04" db="EMBL/GenBank/DDBJ databases">
        <title>Annotation of Pediculus humanus corporis strain USDA.</title>
        <authorList>
            <person name="Kirkness E."/>
            <person name="Hannick L."/>
            <person name="Hass B."/>
            <person name="Bruggner R."/>
            <person name="Lawson D."/>
            <person name="Bidwell S."/>
            <person name="Joardar V."/>
            <person name="Caler E."/>
            <person name="Walenz B."/>
            <person name="Inman J."/>
            <person name="Schobel S."/>
            <person name="Galinsky K."/>
            <person name="Amedeo P."/>
            <person name="Strausberg R."/>
        </authorList>
    </citation>
    <scope>NUCLEOTIDE SEQUENCE</scope>
    <source>
        <strain evidence="13">USDA</strain>
    </source>
</reference>
<evidence type="ECO:0000313" key="13">
    <source>
        <dbReference type="EMBL" id="EEB12630.1"/>
    </source>
</evidence>
<dbReference type="eggNOG" id="KOG4123">
    <property type="taxonomic scope" value="Eukaryota"/>
</dbReference>
<dbReference type="EnsemblMetazoa" id="PHUM194380-RA">
    <property type="protein sequence ID" value="PHUM194380-PA"/>
    <property type="gene ID" value="PHUM194380"/>
</dbReference>
<feature type="transmembrane region" description="Helical" evidence="11">
    <location>
        <begin position="354"/>
        <end position="377"/>
    </location>
</feature>
<proteinExistence type="inferred from homology"/>
<feature type="compositionally biased region" description="Basic and acidic residues" evidence="12">
    <location>
        <begin position="503"/>
        <end position="519"/>
    </location>
</feature>
<dbReference type="PANTHER" id="PTHR22760:SF3">
    <property type="entry name" value="GPI MANNOSYLTRANSFERASE 4"/>
    <property type="match status" value="1"/>
</dbReference>
<sequence length="754" mass="89095">MDFYPTTIHLKRLPIQFYYRCKNTIKYVIDLELGNYWYWVMLRIILTLLPQTGYIHPDEFFQTVEVFAGNVFDFEVSLPWEFNVTFPIRNVALSYVTMQIPFSLLKKLSGLMEYYLNSNLINSYTLLIVPRLSMCIISFVSDVCLFKICYQYCQNYKERLTIFSSSFVSLVFMTRTFTNTIEVTCFNILLYLVSSCISESEKINYQNDFLKDKYEQAETISDKVKVRKLMKILPKHSLNKSIYISFITVAGTFNRPTFILYALTPLFYWFQRGLNSKSTYLIDFHIRIFIFIFYSIPFILSFIYFDSVYYGYISLSEIFHFNVGPENFVVTPLNFIKYNMDSNNLSKHGTHSRFLHFLINIPLLFNVLGISGLIVVVKLLYRSGLSNWTLMPKSQSITGMMTLSFLLPVLGLSIFSHQEPRFIIPILLPLVFLYSHLIKDFQEHCELIVPFRKLYPKRKNFGVFQYPLKFIEYFEKLTENIDNRYNINGRYLVNLRQKTVAETTRDAKPRSDYYSHDDDGGPVFTDVPPPPETDSKEEKEKKMTKRKREFVMNLWYVINVGLVIFFGFFHQGGIYGLSKDFGWKIAEKPKYTTYHLITSHVYTIPQHLFSVKRHPKYKNPNFATHELGSSENFENINVKLINVLKYGEEKRKKLRKNYRVFYAFPTSLYNEFKTSHEYYKMNYTYKIDKIFFPHLSTEALPNLIVNTSDDGDVIRMTTNICGIFNVFDCVPLRYFIEFFHQFGLILIEINMAEN</sequence>
<comment type="similarity">
    <text evidence="10">Belongs to the glycosyltransferase 22 family. PIGZ subfamily.</text>
</comment>
<dbReference type="EMBL" id="AAZO01002255">
    <property type="status" value="NOT_ANNOTATED_CDS"/>
    <property type="molecule type" value="Genomic_DNA"/>
</dbReference>
<dbReference type="KEGG" id="phu:Phum_PHUM194380"/>
<evidence type="ECO:0000256" key="3">
    <source>
        <dbReference type="ARBA" id="ARBA00022502"/>
    </source>
</evidence>
<dbReference type="Pfam" id="PF03901">
    <property type="entry name" value="Glyco_transf_22"/>
    <property type="match status" value="1"/>
</dbReference>
<dbReference type="Proteomes" id="UP000009046">
    <property type="component" value="Unassembled WGS sequence"/>
</dbReference>
<evidence type="ECO:0000256" key="7">
    <source>
        <dbReference type="ARBA" id="ARBA00022824"/>
    </source>
</evidence>
<feature type="transmembrane region" description="Helical" evidence="11">
    <location>
        <begin position="397"/>
        <end position="416"/>
    </location>
</feature>
<evidence type="ECO:0000256" key="12">
    <source>
        <dbReference type="SAM" id="MobiDB-lite"/>
    </source>
</evidence>
<keyword evidence="5 13" id="KW-0808">Transferase</keyword>
<protein>
    <recommendedName>
        <fullName evidence="11">Mannosyltransferase</fullName>
        <ecNumber evidence="11">2.4.1.-</ecNumber>
    </recommendedName>
</protein>